<feature type="domain" description="AB hydrolase-1" evidence="7">
    <location>
        <begin position="58"/>
        <end position="329"/>
    </location>
</feature>
<comment type="caution">
    <text evidence="8">The sequence shown here is derived from an EMBL/GenBank/DDBJ whole genome shotgun (WGS) entry which is preliminary data.</text>
</comment>
<sequence length="351" mass="40388">MHESIKLIEKLVKGVDIFNRLREQEIDIGVTPKQEVYREDKVVLYHFQSQAKNLFKIPILIVYALVNRPYIVDLQEGRSLVANLLNLGLDVYLIDWGYPNQDDRWLTIDKYINGYINNCVDVIRDRHNLEQINLLGICQGGTFSLCYSSLYPEKVKNLITMVTPVDFHINEGLLNVWSGSSLGTQALDVDLLVDTLGNIPGNFLNFVFVMLKPFQLGVKKYIDLLEIVEYEDKLLNFLRMEKWIFDSPDQAGETFRQFIKDFYQGNKLIKGQIEIGDKRVDLRNIRIPILNIYAEQDHLVLPASSLALEKYVGSVDYTVRSFPVGHIGMYVSGKVQKDLPPTIADWLKARE</sequence>
<evidence type="ECO:0000256" key="6">
    <source>
        <dbReference type="ARBA" id="ARBA00033356"/>
    </source>
</evidence>
<dbReference type="Proteomes" id="UP000623440">
    <property type="component" value="Unassembled WGS sequence"/>
</dbReference>
<dbReference type="Pfam" id="PF00561">
    <property type="entry name" value="Abhydrolase_1"/>
    <property type="match status" value="1"/>
</dbReference>
<keyword evidence="5" id="KW-0012">Acyltransferase</keyword>
<dbReference type="InterPro" id="IPR010125">
    <property type="entry name" value="PHA_synth_III_C"/>
</dbReference>
<dbReference type="PANTHER" id="PTHR36837:SF2">
    <property type="entry name" value="POLY(3-HYDROXYALKANOATE) POLYMERASE SUBUNIT PHAC"/>
    <property type="match status" value="1"/>
</dbReference>
<dbReference type="InterPro" id="IPR051321">
    <property type="entry name" value="PHA/PHB_synthase"/>
</dbReference>
<comment type="pathway">
    <text evidence="1">Biopolymer metabolism; poly-(R)-3-hydroxybutanoate biosynthesis.</text>
</comment>
<evidence type="ECO:0000256" key="5">
    <source>
        <dbReference type="ARBA" id="ARBA00023315"/>
    </source>
</evidence>
<dbReference type="SUPFAM" id="SSF53474">
    <property type="entry name" value="alpha/beta-Hydrolases"/>
    <property type="match status" value="1"/>
</dbReference>
<dbReference type="RefSeq" id="WP_190942622.1">
    <property type="nucleotide sequence ID" value="NZ_JACJSI010000045.1"/>
</dbReference>
<evidence type="ECO:0000256" key="1">
    <source>
        <dbReference type="ARBA" id="ARBA00004683"/>
    </source>
</evidence>
<dbReference type="PANTHER" id="PTHR36837">
    <property type="entry name" value="POLY(3-HYDROXYALKANOATE) POLYMERASE SUBUNIT PHAC"/>
    <property type="match status" value="1"/>
</dbReference>
<gene>
    <name evidence="8" type="primary">phaC</name>
    <name evidence="8" type="ORF">H6G97_21170</name>
</gene>
<keyword evidence="9" id="KW-1185">Reference proteome</keyword>
<dbReference type="Gene3D" id="3.40.50.1820">
    <property type="entry name" value="alpha/beta hydrolase"/>
    <property type="match status" value="1"/>
</dbReference>
<keyword evidence="3" id="KW-0808">Transferase</keyword>
<proteinExistence type="predicted"/>
<dbReference type="EMBL" id="JACJSI010000045">
    <property type="protein sequence ID" value="MBD2531960.1"/>
    <property type="molecule type" value="Genomic_DNA"/>
</dbReference>
<accession>A0ABR8DUN3</accession>
<keyword evidence="4" id="KW-0583">PHB biosynthesis</keyword>
<reference evidence="8 9" key="1">
    <citation type="journal article" date="2020" name="ISME J.">
        <title>Comparative genomics reveals insights into cyanobacterial evolution and habitat adaptation.</title>
        <authorList>
            <person name="Chen M.Y."/>
            <person name="Teng W.K."/>
            <person name="Zhao L."/>
            <person name="Hu C.X."/>
            <person name="Zhou Y.K."/>
            <person name="Han B.P."/>
            <person name="Song L.R."/>
            <person name="Shu W.S."/>
        </authorList>
    </citation>
    <scope>NUCLEOTIDE SEQUENCE [LARGE SCALE GENOMIC DNA]</scope>
    <source>
        <strain evidence="8 9">FACHB-838</strain>
    </source>
</reference>
<evidence type="ECO:0000259" key="7">
    <source>
        <dbReference type="Pfam" id="PF00561"/>
    </source>
</evidence>
<evidence type="ECO:0000256" key="2">
    <source>
        <dbReference type="ARBA" id="ARBA00019065"/>
    </source>
</evidence>
<evidence type="ECO:0000256" key="3">
    <source>
        <dbReference type="ARBA" id="ARBA00022679"/>
    </source>
</evidence>
<evidence type="ECO:0000313" key="8">
    <source>
        <dbReference type="EMBL" id="MBD2531960.1"/>
    </source>
</evidence>
<evidence type="ECO:0000256" key="4">
    <source>
        <dbReference type="ARBA" id="ARBA00022752"/>
    </source>
</evidence>
<organism evidence="8 9">
    <name type="scientific">Nostoc flagelliforme FACHB-838</name>
    <dbReference type="NCBI Taxonomy" id="2692904"/>
    <lineage>
        <taxon>Bacteria</taxon>
        <taxon>Bacillati</taxon>
        <taxon>Cyanobacteriota</taxon>
        <taxon>Cyanophyceae</taxon>
        <taxon>Nostocales</taxon>
        <taxon>Nostocaceae</taxon>
        <taxon>Nostoc</taxon>
    </lineage>
</organism>
<dbReference type="NCBIfam" id="TIGR01836">
    <property type="entry name" value="PHA_synth_III_C"/>
    <property type="match status" value="1"/>
</dbReference>
<evidence type="ECO:0000313" key="9">
    <source>
        <dbReference type="Proteomes" id="UP000623440"/>
    </source>
</evidence>
<dbReference type="InterPro" id="IPR000073">
    <property type="entry name" value="AB_hydrolase_1"/>
</dbReference>
<dbReference type="InterPro" id="IPR029058">
    <property type="entry name" value="AB_hydrolase_fold"/>
</dbReference>
<name>A0ABR8DUN3_9NOSO</name>
<protein>
    <recommendedName>
        <fullName evidence="2">Poly(3-hydroxyalkanoate) polymerase subunit PhaC</fullName>
    </recommendedName>
    <alternativeName>
        <fullName evidence="6">PHB synthase subunit PhaC</fullName>
    </alternativeName>
</protein>